<keyword evidence="2" id="KW-1185">Reference proteome</keyword>
<comment type="caution">
    <text evidence="1">The sequence shown here is derived from an EMBL/GenBank/DDBJ whole genome shotgun (WGS) entry which is preliminary data.</text>
</comment>
<evidence type="ECO:0000313" key="1">
    <source>
        <dbReference type="EMBL" id="KAJ9082001.1"/>
    </source>
</evidence>
<protein>
    <submittedName>
        <fullName evidence="1">Uncharacterized protein</fullName>
    </submittedName>
</protein>
<reference evidence="1" key="1">
    <citation type="submission" date="2022-04" db="EMBL/GenBank/DDBJ databases">
        <title>Genome of the entomopathogenic fungus Entomophthora muscae.</title>
        <authorList>
            <person name="Elya C."/>
            <person name="Lovett B.R."/>
            <person name="Lee E."/>
            <person name="Macias A.M."/>
            <person name="Hajek A.E."/>
            <person name="De Bivort B.L."/>
            <person name="Kasson M.T."/>
            <person name="De Fine Licht H.H."/>
            <person name="Stajich J.E."/>
        </authorList>
    </citation>
    <scope>NUCLEOTIDE SEQUENCE</scope>
    <source>
        <strain evidence="1">Berkeley</strain>
    </source>
</reference>
<name>A0ACC2U624_9FUNG</name>
<dbReference type="EMBL" id="QTSX02001448">
    <property type="protein sequence ID" value="KAJ9082001.1"/>
    <property type="molecule type" value="Genomic_DNA"/>
</dbReference>
<sequence length="180" mass="20062">MLNNAELLDYFSNFNAQDKAVMGIDNSTSGSPMVARDPESPLIAQFDNSHMEVKPLIHCDPDKFDAKPKGGNYFVGGTGTTLPHPNNCRKAEVAQKVVNPPMDTFLTPREWYYSFWMTANSAEANDLKQGHSKVKHEIPKLPVIKQNLSTNKPMITSGISAECREYHYSPCFNFAFGGPF</sequence>
<evidence type="ECO:0000313" key="2">
    <source>
        <dbReference type="Proteomes" id="UP001165960"/>
    </source>
</evidence>
<dbReference type="Proteomes" id="UP001165960">
    <property type="component" value="Unassembled WGS sequence"/>
</dbReference>
<gene>
    <name evidence="1" type="ORF">DSO57_1008957</name>
</gene>
<proteinExistence type="predicted"/>
<organism evidence="1 2">
    <name type="scientific">Entomophthora muscae</name>
    <dbReference type="NCBI Taxonomy" id="34485"/>
    <lineage>
        <taxon>Eukaryota</taxon>
        <taxon>Fungi</taxon>
        <taxon>Fungi incertae sedis</taxon>
        <taxon>Zoopagomycota</taxon>
        <taxon>Entomophthoromycotina</taxon>
        <taxon>Entomophthoromycetes</taxon>
        <taxon>Entomophthorales</taxon>
        <taxon>Entomophthoraceae</taxon>
        <taxon>Entomophthora</taxon>
    </lineage>
</organism>
<accession>A0ACC2U624</accession>